<evidence type="ECO:0000313" key="1">
    <source>
        <dbReference type="EMBL" id="DAF51428.1"/>
    </source>
</evidence>
<reference evidence="1" key="1">
    <citation type="journal article" date="2021" name="Proc. Natl. Acad. Sci. U.S.A.">
        <title>A Catalog of Tens of Thousands of Viruses from Human Metagenomes Reveals Hidden Associations with Chronic Diseases.</title>
        <authorList>
            <person name="Tisza M.J."/>
            <person name="Buck C.B."/>
        </authorList>
    </citation>
    <scope>NUCLEOTIDE SEQUENCE</scope>
    <source>
        <strain evidence="1">CtrCN24</strain>
    </source>
</reference>
<organism evidence="1">
    <name type="scientific">Siphoviridae sp. ctrCN24</name>
    <dbReference type="NCBI Taxonomy" id="2827953"/>
    <lineage>
        <taxon>Viruses</taxon>
        <taxon>Duplodnaviria</taxon>
        <taxon>Heunggongvirae</taxon>
        <taxon>Uroviricota</taxon>
        <taxon>Caudoviricetes</taxon>
    </lineage>
</organism>
<name>A0A8S5SK44_9CAUD</name>
<proteinExistence type="predicted"/>
<sequence length="142" mass="15389">MANKNTSWNIGVGIEIKTSTSEIQKKLNEAAKNVNINIKAKGAKEASDGISNLSKNMNKASSSAKNFELTYQAANMIMEKSIDIIKSMVSEVYTMNAAQVELAKVTDLSGESMDEYVSKLTDMGAEVAKTGKLWTGARVMGW</sequence>
<accession>A0A8S5SK44</accession>
<dbReference type="EMBL" id="BK032616">
    <property type="protein sequence ID" value="DAF51428.1"/>
    <property type="molecule type" value="Genomic_DNA"/>
</dbReference>
<protein>
    <submittedName>
        <fullName evidence="1">Minor tail protein</fullName>
    </submittedName>
</protein>